<feature type="transmembrane region" description="Helical" evidence="1">
    <location>
        <begin position="63"/>
        <end position="83"/>
    </location>
</feature>
<evidence type="ECO:0000313" key="4">
    <source>
        <dbReference type="Proteomes" id="UP000094412"/>
    </source>
</evidence>
<evidence type="ECO:0000313" key="3">
    <source>
        <dbReference type="EMBL" id="OCX17594.1"/>
    </source>
</evidence>
<dbReference type="AlphaFoldDB" id="A0A1C2DS65"/>
<dbReference type="OrthoDB" id="871648at2"/>
<dbReference type="InterPro" id="IPR046633">
    <property type="entry name" value="DUF6745"/>
</dbReference>
<dbReference type="RefSeq" id="WP_065997831.1">
    <property type="nucleotide sequence ID" value="NZ_MDEO01000032.1"/>
</dbReference>
<dbReference type="Pfam" id="PF20530">
    <property type="entry name" value="DUF6745"/>
    <property type="match status" value="1"/>
</dbReference>
<protein>
    <recommendedName>
        <fullName evidence="2">DUF6745 domain-containing protein</fullName>
    </recommendedName>
</protein>
<gene>
    <name evidence="3" type="ORF">QV13_12615</name>
</gene>
<name>A0A1C2DS65_9HYPH</name>
<keyword evidence="1" id="KW-0812">Transmembrane</keyword>
<organism evidence="3 4">
    <name type="scientific">Mesorhizobium hungaricum</name>
    <dbReference type="NCBI Taxonomy" id="1566387"/>
    <lineage>
        <taxon>Bacteria</taxon>
        <taxon>Pseudomonadati</taxon>
        <taxon>Pseudomonadota</taxon>
        <taxon>Alphaproteobacteria</taxon>
        <taxon>Hyphomicrobiales</taxon>
        <taxon>Phyllobacteriaceae</taxon>
        <taxon>Mesorhizobium</taxon>
    </lineage>
</organism>
<feature type="domain" description="DUF6745" evidence="2">
    <location>
        <begin position="195"/>
        <end position="302"/>
    </location>
</feature>
<dbReference type="STRING" id="1566387.QV13_12615"/>
<sequence>MTNIIRTKTKAHGGITAREKELMDEHARLWISRAMRTDPIEADKIVPAIEGIYAAAGLKRPRIVIVPSPMVMAFAYGASAAIWHAQKNKATRQATRQATYQATDQATDQATYQATYQATRQATDQATYQATRQATYQAEIGAVGACYDLGGDLGIECAKRWWSVYQGGNMWAGYDCYLTACRDILGLELTSHAGYAAWEQAATHGGFRVMHEEFCIVSDFPEVLRVDDQNRPHCENGPSHRWSDGWSLYHWHGVRVPAEWIENRKTINPAEILRAENVEQRAAGCDIVGWARMLDALPHKIINSHEDPQCGDLIEVTLPGLPEPELYLKFECPRNGQMMEAVNKRELQKFDLKHAHAWHANVPARLFSYPQQRS</sequence>
<accession>A0A1C2DS65</accession>
<comment type="caution">
    <text evidence="3">The sequence shown here is derived from an EMBL/GenBank/DDBJ whole genome shotgun (WGS) entry which is preliminary data.</text>
</comment>
<evidence type="ECO:0000259" key="2">
    <source>
        <dbReference type="Pfam" id="PF20530"/>
    </source>
</evidence>
<dbReference type="Proteomes" id="UP000094412">
    <property type="component" value="Unassembled WGS sequence"/>
</dbReference>
<keyword evidence="4" id="KW-1185">Reference proteome</keyword>
<evidence type="ECO:0000256" key="1">
    <source>
        <dbReference type="SAM" id="Phobius"/>
    </source>
</evidence>
<dbReference type="EMBL" id="MDEO01000032">
    <property type="protein sequence ID" value="OCX17594.1"/>
    <property type="molecule type" value="Genomic_DNA"/>
</dbReference>
<keyword evidence="1" id="KW-1133">Transmembrane helix</keyword>
<proteinExistence type="predicted"/>
<keyword evidence="1" id="KW-0472">Membrane</keyword>
<reference evidence="3 4" key="1">
    <citation type="submission" date="2016-08" db="EMBL/GenBank/DDBJ databases">
        <title>Whole genome sequence of Mesorhizobium sp. strain UASWS1009 isolated from industrial sewage.</title>
        <authorList>
            <person name="Crovadore J."/>
            <person name="Calmin G."/>
            <person name="Chablais R."/>
            <person name="Cochard B."/>
            <person name="Lefort F."/>
        </authorList>
    </citation>
    <scope>NUCLEOTIDE SEQUENCE [LARGE SCALE GENOMIC DNA]</scope>
    <source>
        <strain evidence="3 4">UASWS1009</strain>
    </source>
</reference>